<reference evidence="1" key="1">
    <citation type="submission" date="2016-02" db="EMBL/GenBank/DDBJ databases">
        <title>Draft Genome Sequence of Sporotomaculum syntrophicum Strain FB, a Syntrophic Benzoate Degrader.</title>
        <authorList>
            <person name="Nobu M.K."/>
            <person name="Narihiro T."/>
            <person name="Qiu Y.-L."/>
            <person name="Ohashi A."/>
            <person name="Liu W.-T."/>
            <person name="Yuji S."/>
        </authorList>
    </citation>
    <scope>NUCLEOTIDE SEQUENCE</scope>
    <source>
        <strain evidence="1">FB</strain>
    </source>
</reference>
<evidence type="ECO:0000313" key="2">
    <source>
        <dbReference type="Proteomes" id="UP000798488"/>
    </source>
</evidence>
<sequence length="173" mass="20396">MKILKAKEILSSLTASTADKQQKISVTDVFHLWNHLIQRYHIIYLTNIFENFAHDEDLRLILKLGKKTLDKHISLLEKNMTAYGIALPVRPPKQTQFTVNIEAFTDRYIFRRVLRGIQSFLPTHTMAFMHSTSPSIREMFLTFLIEELKLYDRFIEYGKLKSYVIIPPMYKTN</sequence>
<comment type="caution">
    <text evidence="1">The sequence shown here is derived from an EMBL/GenBank/DDBJ whole genome shotgun (WGS) entry which is preliminary data.</text>
</comment>
<evidence type="ECO:0000313" key="1">
    <source>
        <dbReference type="EMBL" id="KAF1084154.1"/>
    </source>
</evidence>
<dbReference type="InterPro" id="IPR012347">
    <property type="entry name" value="Ferritin-like"/>
</dbReference>
<dbReference type="InterPro" id="IPR021617">
    <property type="entry name" value="DUF3231"/>
</dbReference>
<dbReference type="Gene3D" id="1.20.1260.10">
    <property type="match status" value="1"/>
</dbReference>
<evidence type="ECO:0008006" key="3">
    <source>
        <dbReference type="Google" id="ProtNLM"/>
    </source>
</evidence>
<dbReference type="OrthoDB" id="1807877at2"/>
<dbReference type="Pfam" id="PF11553">
    <property type="entry name" value="DUF3231"/>
    <property type="match status" value="1"/>
</dbReference>
<accession>A0A9D2WMY4</accession>
<protein>
    <recommendedName>
        <fullName evidence="3">DUF3231 family protein</fullName>
    </recommendedName>
</protein>
<dbReference type="Proteomes" id="UP000798488">
    <property type="component" value="Unassembled WGS sequence"/>
</dbReference>
<name>A0A9D2WMY4_9FIRM</name>
<dbReference type="AlphaFoldDB" id="A0A9D2WMY4"/>
<organism evidence="1 2">
    <name type="scientific">Sporotomaculum syntrophicum</name>
    <dbReference type="NCBI Taxonomy" id="182264"/>
    <lineage>
        <taxon>Bacteria</taxon>
        <taxon>Bacillati</taxon>
        <taxon>Bacillota</taxon>
        <taxon>Clostridia</taxon>
        <taxon>Eubacteriales</taxon>
        <taxon>Desulfallaceae</taxon>
        <taxon>Sporotomaculum</taxon>
    </lineage>
</organism>
<dbReference type="RefSeq" id="WP_161822850.1">
    <property type="nucleotide sequence ID" value="NZ_LSRS01000006.1"/>
</dbReference>
<dbReference type="EMBL" id="LSRS01000006">
    <property type="protein sequence ID" value="KAF1084154.1"/>
    <property type="molecule type" value="Genomic_DNA"/>
</dbReference>
<keyword evidence="2" id="KW-1185">Reference proteome</keyword>
<gene>
    <name evidence="1" type="ORF">SPSYN_02558</name>
</gene>
<proteinExistence type="predicted"/>